<comment type="subcellular location">
    <subcellularLocation>
        <location evidence="1">Membrane</location>
        <topology evidence="1">Multi-pass membrane protein</topology>
    </subcellularLocation>
</comment>
<organism evidence="10 11">
    <name type="scientific">candidate division WOR_3 bacterium SM1_77</name>
    <dbReference type="NCBI Taxonomy" id="1703778"/>
    <lineage>
        <taxon>Bacteria</taxon>
        <taxon>Bacteria division WOR-3</taxon>
    </lineage>
</organism>
<dbReference type="PANTHER" id="PTHR43840">
    <property type="entry name" value="MITOCHONDRIAL METAL TRANSPORTER 1-RELATED"/>
    <property type="match status" value="1"/>
</dbReference>
<reference evidence="10 11" key="1">
    <citation type="journal article" date="2015" name="Microbiome">
        <title>Genomic resolution of linkages in carbon, nitrogen, and sulfur cycling among widespread estuary sediment bacteria.</title>
        <authorList>
            <person name="Baker B.J."/>
            <person name="Lazar C.S."/>
            <person name="Teske A.P."/>
            <person name="Dick G.J."/>
        </authorList>
    </citation>
    <scope>NUCLEOTIDE SEQUENCE [LARGE SCALE GENOMIC DNA]</scope>
    <source>
        <strain evidence="10">SM1_77</strain>
    </source>
</reference>
<evidence type="ECO:0000313" key="11">
    <source>
        <dbReference type="Proteomes" id="UP000050975"/>
    </source>
</evidence>
<evidence type="ECO:0000313" key="10">
    <source>
        <dbReference type="EMBL" id="KPL14031.1"/>
    </source>
</evidence>
<dbReference type="Proteomes" id="UP000050975">
    <property type="component" value="Unassembled WGS sequence"/>
</dbReference>
<dbReference type="PANTHER" id="PTHR43840:SF15">
    <property type="entry name" value="MITOCHONDRIAL METAL TRANSPORTER 1-RELATED"/>
    <property type="match status" value="1"/>
</dbReference>
<dbReference type="InterPro" id="IPR027469">
    <property type="entry name" value="Cation_efflux_TMD_sf"/>
</dbReference>
<evidence type="ECO:0000256" key="5">
    <source>
        <dbReference type="ARBA" id="ARBA00022989"/>
    </source>
</evidence>
<dbReference type="InterPro" id="IPR002524">
    <property type="entry name" value="Cation_efflux"/>
</dbReference>
<feature type="transmembrane region" description="Helical" evidence="7">
    <location>
        <begin position="24"/>
        <end position="46"/>
    </location>
</feature>
<dbReference type="PATRIC" id="fig|1703778.3.peg.510"/>
<dbReference type="Gene3D" id="3.30.70.1350">
    <property type="entry name" value="Cation efflux protein, cytoplasmic domain"/>
    <property type="match status" value="1"/>
</dbReference>
<dbReference type="InterPro" id="IPR036837">
    <property type="entry name" value="Cation_efflux_CTD_sf"/>
</dbReference>
<evidence type="ECO:0000256" key="1">
    <source>
        <dbReference type="ARBA" id="ARBA00004141"/>
    </source>
</evidence>
<dbReference type="NCBIfam" id="TIGR01297">
    <property type="entry name" value="CDF"/>
    <property type="match status" value="1"/>
</dbReference>
<feature type="domain" description="Cation efflux protein cytoplasmic" evidence="9">
    <location>
        <begin position="226"/>
        <end position="302"/>
    </location>
</feature>
<feature type="transmembrane region" description="Helical" evidence="7">
    <location>
        <begin position="197"/>
        <end position="215"/>
    </location>
</feature>
<dbReference type="InterPro" id="IPR027470">
    <property type="entry name" value="Cation_efflux_CTD"/>
</dbReference>
<keyword evidence="3" id="KW-0813">Transport</keyword>
<feature type="transmembrane region" description="Helical" evidence="7">
    <location>
        <begin position="131"/>
        <end position="151"/>
    </location>
</feature>
<dbReference type="SUPFAM" id="SSF161111">
    <property type="entry name" value="Cation efflux protein transmembrane domain-like"/>
    <property type="match status" value="1"/>
</dbReference>
<dbReference type="GO" id="GO:0016020">
    <property type="term" value="C:membrane"/>
    <property type="evidence" value="ECO:0007669"/>
    <property type="project" value="UniProtKB-SubCell"/>
</dbReference>
<evidence type="ECO:0000256" key="7">
    <source>
        <dbReference type="SAM" id="Phobius"/>
    </source>
</evidence>
<name>A0A0S8JWL5_UNCW3</name>
<dbReference type="InterPro" id="IPR058533">
    <property type="entry name" value="Cation_efflux_TM"/>
</dbReference>
<feature type="domain" description="Cation efflux protein transmembrane" evidence="8">
    <location>
        <begin position="30"/>
        <end position="222"/>
    </location>
</feature>
<dbReference type="Pfam" id="PF01545">
    <property type="entry name" value="Cation_efflux"/>
    <property type="match status" value="1"/>
</dbReference>
<evidence type="ECO:0000259" key="8">
    <source>
        <dbReference type="Pfam" id="PF01545"/>
    </source>
</evidence>
<sequence>MFEKITDKLIALFRLDRGNRVRNYGYFEGILSVVFNIVLFVLKFIFGTLLSSVSLIADSFHSLSDVVTSGIVIFGFRISSKPADEEHPFGHGRAERITAIVIACLLIVVGFEFFMSGFNRFRNPVPIRGDLFVIIMLVLFIVIKEFLYRISLTLGRRIGSSSLKADAWHHRTDSISTVLVIGAFISFRFGLYSFDGILGMLVALIIVYMGISIIVESGDSLIGQAPPSSLVNKIRETASSFDGVDDVHHIHVHDYGGQLEITVHVRLKGDTHLEDAHERASKVESAVKKCVPGAEVTVHLEPLQDNGRQR</sequence>
<dbReference type="GO" id="GO:0008324">
    <property type="term" value="F:monoatomic cation transmembrane transporter activity"/>
    <property type="evidence" value="ECO:0007669"/>
    <property type="project" value="InterPro"/>
</dbReference>
<dbReference type="Pfam" id="PF16916">
    <property type="entry name" value="ZT_dimer"/>
    <property type="match status" value="1"/>
</dbReference>
<dbReference type="Gene3D" id="1.20.1510.10">
    <property type="entry name" value="Cation efflux protein transmembrane domain"/>
    <property type="match status" value="1"/>
</dbReference>
<evidence type="ECO:0000256" key="4">
    <source>
        <dbReference type="ARBA" id="ARBA00022692"/>
    </source>
</evidence>
<proteinExistence type="inferred from homology"/>
<evidence type="ECO:0000259" key="9">
    <source>
        <dbReference type="Pfam" id="PF16916"/>
    </source>
</evidence>
<comment type="similarity">
    <text evidence="2">Belongs to the cation diffusion facilitator (CDF) transporter (TC 2.A.4) family.</text>
</comment>
<keyword evidence="5 7" id="KW-1133">Transmembrane helix</keyword>
<keyword evidence="4 7" id="KW-0812">Transmembrane</keyword>
<comment type="caution">
    <text evidence="10">The sequence shown here is derived from an EMBL/GenBank/DDBJ whole genome shotgun (WGS) entry which is preliminary data.</text>
</comment>
<feature type="transmembrane region" description="Helical" evidence="7">
    <location>
        <begin position="97"/>
        <end position="119"/>
    </location>
</feature>
<evidence type="ECO:0000256" key="2">
    <source>
        <dbReference type="ARBA" id="ARBA00008114"/>
    </source>
</evidence>
<dbReference type="SUPFAM" id="SSF160240">
    <property type="entry name" value="Cation efflux protein cytoplasmic domain-like"/>
    <property type="match status" value="1"/>
</dbReference>
<protein>
    <submittedName>
        <fullName evidence="10">Uncharacterized protein</fullName>
    </submittedName>
</protein>
<gene>
    <name evidence="10" type="ORF">AMJ74_04130</name>
</gene>
<accession>A0A0S8JWL5</accession>
<dbReference type="AlphaFoldDB" id="A0A0S8JWL5"/>
<evidence type="ECO:0000256" key="3">
    <source>
        <dbReference type="ARBA" id="ARBA00022448"/>
    </source>
</evidence>
<dbReference type="EMBL" id="LJVE01000070">
    <property type="protein sequence ID" value="KPL14031.1"/>
    <property type="molecule type" value="Genomic_DNA"/>
</dbReference>
<evidence type="ECO:0000256" key="6">
    <source>
        <dbReference type="ARBA" id="ARBA00023136"/>
    </source>
</evidence>
<dbReference type="FunFam" id="1.20.1510.10:FF:000006">
    <property type="entry name" value="Divalent cation efflux transporter"/>
    <property type="match status" value="1"/>
</dbReference>
<dbReference type="InterPro" id="IPR050291">
    <property type="entry name" value="CDF_Transporter"/>
</dbReference>
<keyword evidence="6 7" id="KW-0472">Membrane</keyword>